<proteinExistence type="predicted"/>
<gene>
    <name evidence="1" type="ORF">C0216_25675</name>
</gene>
<evidence type="ECO:0000313" key="1">
    <source>
        <dbReference type="EMBL" id="AXE27744.1"/>
    </source>
</evidence>
<protein>
    <submittedName>
        <fullName evidence="1">Uncharacterized protein</fullName>
    </submittedName>
</protein>
<dbReference type="Proteomes" id="UP000252004">
    <property type="component" value="Chromosome"/>
</dbReference>
<organism evidence="1 2">
    <name type="scientific">Streptomyces globosus</name>
    <dbReference type="NCBI Taxonomy" id="68209"/>
    <lineage>
        <taxon>Bacteria</taxon>
        <taxon>Bacillati</taxon>
        <taxon>Actinomycetota</taxon>
        <taxon>Actinomycetes</taxon>
        <taxon>Kitasatosporales</taxon>
        <taxon>Streptomycetaceae</taxon>
        <taxon>Streptomyces</taxon>
    </lineage>
</organism>
<accession>A0A344UA23</accession>
<dbReference type="OrthoDB" id="4327523at2"/>
<dbReference type="AlphaFoldDB" id="A0A344UA23"/>
<reference evidence="1 2" key="1">
    <citation type="submission" date="2018-01" db="EMBL/GenBank/DDBJ databases">
        <title>Draft genome Sequence of streptomyces globosus LZH-48.</title>
        <authorList>
            <person name="Ran K."/>
            <person name="Li Z."/>
            <person name="Wei S."/>
            <person name="Dong R."/>
        </authorList>
    </citation>
    <scope>NUCLEOTIDE SEQUENCE [LARGE SCALE GENOMIC DNA]</scope>
    <source>
        <strain evidence="1 2">LZH-48</strain>
    </source>
</reference>
<sequence length="66" mass="7046">MPLPALSYATHARTTYRSSSCAIGAHRECTPPSPSRAPAGVPVIYEACDCSCHTTDDTPEPQQVNQ</sequence>
<dbReference type="EMBL" id="CP030862">
    <property type="protein sequence ID" value="AXE27744.1"/>
    <property type="molecule type" value="Genomic_DNA"/>
</dbReference>
<name>A0A344UA23_9ACTN</name>
<dbReference type="KEGG" id="sgz:C0216_25675"/>
<evidence type="ECO:0000313" key="2">
    <source>
        <dbReference type="Proteomes" id="UP000252004"/>
    </source>
</evidence>
<keyword evidence="2" id="KW-1185">Reference proteome</keyword>